<dbReference type="Pfam" id="PF03152">
    <property type="entry name" value="UFD1_N1"/>
    <property type="match status" value="1"/>
</dbReference>
<organism evidence="7">
    <name type="scientific">Frankliniella cephalica</name>
    <dbReference type="NCBI Taxonomy" id="407008"/>
    <lineage>
        <taxon>Eukaryota</taxon>
        <taxon>Metazoa</taxon>
        <taxon>Ecdysozoa</taxon>
        <taxon>Arthropoda</taxon>
        <taxon>Hexapoda</taxon>
        <taxon>Insecta</taxon>
        <taxon>Pterygota</taxon>
        <taxon>Neoptera</taxon>
        <taxon>Paraneoptera</taxon>
        <taxon>Thysanoptera</taxon>
        <taxon>Terebrantia</taxon>
        <taxon>Thripoidea</taxon>
        <taxon>Thripidae</taxon>
        <taxon>Frankliniella</taxon>
    </lineage>
</organism>
<dbReference type="AlphaFoldDB" id="A0A481SZR4"/>
<dbReference type="Gene3D" id="3.10.330.10">
    <property type="match status" value="1"/>
</dbReference>
<dbReference type="EMBL" id="MH800010">
    <property type="protein sequence ID" value="QBH74168.1"/>
    <property type="molecule type" value="mRNA"/>
</dbReference>
<dbReference type="PANTHER" id="PTHR12555:SF13">
    <property type="entry name" value="UBIQUITIN RECOGNITION FACTOR IN ER-ASSOCIATED DEGRADATION PROTEIN 1"/>
    <property type="match status" value="1"/>
</dbReference>
<evidence type="ECO:0000313" key="7">
    <source>
        <dbReference type="EMBL" id="QBH74168.1"/>
    </source>
</evidence>
<accession>A0A481SZR4</accession>
<dbReference type="Pfam" id="PF24842">
    <property type="entry name" value="UFD1_N2"/>
    <property type="match status" value="1"/>
</dbReference>
<evidence type="ECO:0000256" key="4">
    <source>
        <dbReference type="SAM" id="MobiDB-lite"/>
    </source>
</evidence>
<dbReference type="FunFam" id="3.10.330.10:FF:000002">
    <property type="entry name" value="ubiquitin fusion degradation protein 1 homolog"/>
    <property type="match status" value="1"/>
</dbReference>
<evidence type="ECO:0000259" key="6">
    <source>
        <dbReference type="Pfam" id="PF24842"/>
    </source>
</evidence>
<feature type="domain" description="Ubiquitin fusion degradation protein UFD1 N-terminal subdomain 2" evidence="6">
    <location>
        <begin position="114"/>
        <end position="188"/>
    </location>
</feature>
<feature type="domain" description="Ubiquitin fusion degradation protein UFD1 N-terminal subdomain 1" evidence="5">
    <location>
        <begin position="14"/>
        <end position="112"/>
    </location>
</feature>
<evidence type="ECO:0000256" key="2">
    <source>
        <dbReference type="ARBA" id="ARBA00022786"/>
    </source>
</evidence>
<feature type="region of interest" description="Disordered" evidence="4">
    <location>
        <begin position="225"/>
        <end position="244"/>
    </location>
</feature>
<evidence type="ECO:0000256" key="1">
    <source>
        <dbReference type="ARBA" id="ARBA00006043"/>
    </source>
</evidence>
<dbReference type="InterPro" id="IPR004854">
    <property type="entry name" value="Ufd1-like"/>
</dbReference>
<keyword evidence="2" id="KW-0833">Ubl conjugation pathway</keyword>
<evidence type="ECO:0000259" key="5">
    <source>
        <dbReference type="Pfam" id="PF03152"/>
    </source>
</evidence>
<evidence type="ECO:0000256" key="3">
    <source>
        <dbReference type="ARBA" id="ARBA00071119"/>
    </source>
</evidence>
<dbReference type="GO" id="GO:0006511">
    <property type="term" value="P:ubiquitin-dependent protein catabolic process"/>
    <property type="evidence" value="ECO:0007669"/>
    <property type="project" value="InterPro"/>
</dbReference>
<dbReference type="InterPro" id="IPR055418">
    <property type="entry name" value="UFD1_N2"/>
</dbReference>
<protein>
    <recommendedName>
        <fullName evidence="3">Ubiquitin fusion degradation protein 1 homolog</fullName>
    </recommendedName>
</protein>
<dbReference type="GO" id="GO:0034098">
    <property type="term" value="C:VCP-NPL4-UFD1 AAA ATPase complex"/>
    <property type="evidence" value="ECO:0007669"/>
    <property type="project" value="TreeGrafter"/>
</dbReference>
<dbReference type="FunFam" id="2.40.40.50:FF:000001">
    <property type="entry name" value="Ubiquitin fusion degradation protein 1 homolog"/>
    <property type="match status" value="1"/>
</dbReference>
<comment type="similarity">
    <text evidence="1">Belongs to the UFD1 family.</text>
</comment>
<dbReference type="InterPro" id="IPR042299">
    <property type="entry name" value="Ufd1-like_Nn"/>
</dbReference>
<sequence>MFGFNMFPETLRPFNVQYKCFSVSMLPGNERDDVERGGKIIMPPSALDQLTRLNIIYPMVFKLTNRLTNRITHCGVLEFVADEGKVYLPHWMMHNLLLQEGDFLNVESTSLPVATFSRFQPQSPDFLDITNPKAVLENALRLYACLTTGDVIAIKYNDKVYELCVLETKPGPAVTIIECDMNVDFAPPVGYKEPERVMPKEEDMQIDPAELMPEPTGFIAFKGEGNRLDGKKKKSTSISEDVPAPKSVQYQRGIPDYDYKIGTLKFLRNSKPNSTKDTQGKDGNVEFKAFHGEGNSLRSKKA</sequence>
<feature type="region of interest" description="Disordered" evidence="4">
    <location>
        <begin position="268"/>
        <end position="302"/>
    </location>
</feature>
<name>A0A481SZR4_9NEOP</name>
<dbReference type="GO" id="GO:0031593">
    <property type="term" value="F:polyubiquitin modification-dependent protein binding"/>
    <property type="evidence" value="ECO:0007669"/>
    <property type="project" value="TreeGrafter"/>
</dbReference>
<dbReference type="InterPro" id="IPR055417">
    <property type="entry name" value="UFD1_N1"/>
</dbReference>
<dbReference type="PANTHER" id="PTHR12555">
    <property type="entry name" value="UBIQUITIN FUSION DEGRADATON PROTEIN 1"/>
    <property type="match status" value="1"/>
</dbReference>
<reference evidence="7" key="1">
    <citation type="journal article" date="2019" name="Sci. Rep.">
        <title>No signal of deleterious mutation accumulation in conserved gene sequences of extant asexual hexapods.</title>
        <authorList>
            <person name="Brandt A."/>
            <person name="Bast J."/>
            <person name="Scheu S."/>
            <person name="Meusemann K."/>
            <person name="Donath A."/>
            <person name="Schuette K."/>
            <person name="Machida R."/>
            <person name="Kraaijeveld K."/>
        </authorList>
    </citation>
    <scope>NUCLEOTIDE SEQUENCE</scope>
    <source>
        <strain evidence="7">OG6087</strain>
    </source>
</reference>
<proteinExistence type="evidence at transcript level"/>
<feature type="compositionally biased region" description="Basic and acidic residues" evidence="4">
    <location>
        <begin position="278"/>
        <end position="291"/>
    </location>
</feature>
<dbReference type="Gene3D" id="2.40.40.50">
    <property type="entry name" value="Ubiquitin fusion degradation protein UFD1, N-terminal domain"/>
    <property type="match status" value="1"/>
</dbReference>
<dbReference type="GO" id="GO:0036503">
    <property type="term" value="P:ERAD pathway"/>
    <property type="evidence" value="ECO:0007669"/>
    <property type="project" value="TreeGrafter"/>
</dbReference>